<evidence type="ECO:0000256" key="1">
    <source>
        <dbReference type="SAM" id="Phobius"/>
    </source>
</evidence>
<dbReference type="EMBL" id="AK374352">
    <property type="protein sequence ID" value="BAK05549.1"/>
    <property type="molecule type" value="mRNA"/>
</dbReference>
<name>F2EDX7_HORVV</name>
<proteinExistence type="evidence at transcript level"/>
<dbReference type="AlphaFoldDB" id="F2EDX7"/>
<reference evidence="2" key="1">
    <citation type="journal article" date="2011" name="Plant Physiol.">
        <title>Comprehensive sequence analysis of 24,783 barley full-length cDNAs derived from 12 clone libraries.</title>
        <authorList>
            <person name="Matsumoto T."/>
            <person name="Tanaka T."/>
            <person name="Sakai H."/>
            <person name="Amano N."/>
            <person name="Kanamori H."/>
            <person name="Kurita K."/>
            <person name="Kikuta A."/>
            <person name="Kamiya K."/>
            <person name="Yamamoto M."/>
            <person name="Ikawa H."/>
            <person name="Fujii N."/>
            <person name="Hori K."/>
            <person name="Itoh T."/>
            <person name="Sato K."/>
        </authorList>
    </citation>
    <scope>NUCLEOTIDE SEQUENCE</scope>
    <source>
        <tissue evidence="2">Flower</tissue>
    </source>
</reference>
<organism evidence="2">
    <name type="scientific">Hordeum vulgare subsp. vulgare</name>
    <name type="common">Domesticated barley</name>
    <dbReference type="NCBI Taxonomy" id="112509"/>
    <lineage>
        <taxon>Eukaryota</taxon>
        <taxon>Viridiplantae</taxon>
        <taxon>Streptophyta</taxon>
        <taxon>Embryophyta</taxon>
        <taxon>Tracheophyta</taxon>
        <taxon>Spermatophyta</taxon>
        <taxon>Magnoliopsida</taxon>
        <taxon>Liliopsida</taxon>
        <taxon>Poales</taxon>
        <taxon>Poaceae</taxon>
        <taxon>BOP clade</taxon>
        <taxon>Pooideae</taxon>
        <taxon>Triticodae</taxon>
        <taxon>Triticeae</taxon>
        <taxon>Hordeinae</taxon>
        <taxon>Hordeum</taxon>
    </lineage>
</organism>
<protein>
    <submittedName>
        <fullName evidence="2">Predicted protein</fullName>
    </submittedName>
</protein>
<evidence type="ECO:0000313" key="2">
    <source>
        <dbReference type="EMBL" id="BAK05549.1"/>
    </source>
</evidence>
<feature type="transmembrane region" description="Helical" evidence="1">
    <location>
        <begin position="149"/>
        <end position="169"/>
    </location>
</feature>
<keyword evidence="1" id="KW-0472">Membrane</keyword>
<dbReference type="Gramene" id="HORVU.MOREX.r2.7HG0571210.1">
    <property type="protein sequence ID" value="HORVU.MOREX.r2.7HG0571210.1.CDS.1"/>
    <property type="gene ID" value="HORVU.MOREX.r2.7HG0571210"/>
</dbReference>
<sequence>MLKFRKNEIDRVHYCFSVQQTFYTCTYCKIVIMIDYSPLKGGCQSQGTRTQGIYEDELRALRRETLLWINLLYRSSTPLSRSPILPSSACNCSSSHTALLLCNVLETRDHLGISICFNKTEDVDSSREMVISLASAISITTLESFLSEAVFLLIFLNCFCAFLASRVYALT</sequence>
<accession>F2EDX7</accession>
<keyword evidence="1" id="KW-1133">Transmembrane helix</keyword>
<keyword evidence="1" id="KW-0812">Transmembrane</keyword>